<keyword evidence="7" id="KW-0067">ATP-binding</keyword>
<feature type="region of interest" description="Disordered" evidence="3">
    <location>
        <begin position="620"/>
        <end position="642"/>
    </location>
</feature>
<feature type="compositionally biased region" description="Low complexity" evidence="3">
    <location>
        <begin position="628"/>
        <end position="640"/>
    </location>
</feature>
<evidence type="ECO:0000259" key="6">
    <source>
        <dbReference type="PROSITE" id="PS51194"/>
    </source>
</evidence>
<feature type="domain" description="Helicase ATP-binding" evidence="5">
    <location>
        <begin position="156"/>
        <end position="315"/>
    </location>
</feature>
<evidence type="ECO:0000256" key="1">
    <source>
        <dbReference type="ARBA" id="ARBA00022801"/>
    </source>
</evidence>
<evidence type="ECO:0000313" key="7">
    <source>
        <dbReference type="EMBL" id="TRO79194.1"/>
    </source>
</evidence>
<dbReference type="InterPro" id="IPR038718">
    <property type="entry name" value="SNF2-like_sf"/>
</dbReference>
<organism evidence="7 8">
    <name type="scientific">Trichloromonas acetexigens</name>
    <dbReference type="NCBI Taxonomy" id="38815"/>
    <lineage>
        <taxon>Bacteria</taxon>
        <taxon>Pseudomonadati</taxon>
        <taxon>Thermodesulfobacteriota</taxon>
        <taxon>Desulfuromonadia</taxon>
        <taxon>Desulfuromonadales</taxon>
        <taxon>Trichloromonadaceae</taxon>
        <taxon>Trichloromonas</taxon>
    </lineage>
</organism>
<dbReference type="EMBL" id="VJVV01000012">
    <property type="protein sequence ID" value="TRO79194.1"/>
    <property type="molecule type" value="Genomic_DNA"/>
</dbReference>
<dbReference type="CDD" id="cd17919">
    <property type="entry name" value="DEXHc_Snf"/>
    <property type="match status" value="1"/>
</dbReference>
<accession>A0A550J7I4</accession>
<name>A0A550J7I4_9BACT</name>
<dbReference type="InterPro" id="IPR000330">
    <property type="entry name" value="SNF2_N"/>
</dbReference>
<dbReference type="PROSITE" id="PS51192">
    <property type="entry name" value="HELICASE_ATP_BIND_1"/>
    <property type="match status" value="1"/>
</dbReference>
<dbReference type="Gene3D" id="3.40.50.300">
    <property type="entry name" value="P-loop containing nucleotide triphosphate hydrolases"/>
    <property type="match status" value="1"/>
</dbReference>
<feature type="domain" description="SWIM-type" evidence="4">
    <location>
        <begin position="4"/>
        <end position="37"/>
    </location>
</feature>
<keyword evidence="2" id="KW-0862">Zinc</keyword>
<dbReference type="InterPro" id="IPR049730">
    <property type="entry name" value="SNF2/RAD54-like_C"/>
</dbReference>
<dbReference type="PROSITE" id="PS50966">
    <property type="entry name" value="ZF_SWIM"/>
    <property type="match status" value="1"/>
</dbReference>
<evidence type="ECO:0000256" key="2">
    <source>
        <dbReference type="PROSITE-ProRule" id="PRU00325"/>
    </source>
</evidence>
<keyword evidence="8" id="KW-1185">Reference proteome</keyword>
<dbReference type="Gene3D" id="3.40.50.10810">
    <property type="entry name" value="Tandem AAA-ATPase domain"/>
    <property type="match status" value="1"/>
</dbReference>
<evidence type="ECO:0000259" key="5">
    <source>
        <dbReference type="PROSITE" id="PS51192"/>
    </source>
</evidence>
<dbReference type="GO" id="GO:0008270">
    <property type="term" value="F:zinc ion binding"/>
    <property type="evidence" value="ECO:0007669"/>
    <property type="project" value="UniProtKB-KW"/>
</dbReference>
<dbReference type="CDD" id="cd18793">
    <property type="entry name" value="SF2_C_SNF"/>
    <property type="match status" value="1"/>
</dbReference>
<dbReference type="PANTHER" id="PTHR10799">
    <property type="entry name" value="SNF2/RAD54 HELICASE FAMILY"/>
    <property type="match status" value="1"/>
</dbReference>
<evidence type="ECO:0000313" key="8">
    <source>
        <dbReference type="Proteomes" id="UP000317155"/>
    </source>
</evidence>
<gene>
    <name evidence="7" type="ORF">FL622_14560</name>
</gene>
<keyword evidence="2" id="KW-0479">Metal-binding</keyword>
<dbReference type="InterPro" id="IPR014001">
    <property type="entry name" value="Helicase_ATP-bd"/>
</dbReference>
<dbReference type="Pfam" id="PF00176">
    <property type="entry name" value="SNF2-rel_dom"/>
    <property type="match status" value="1"/>
</dbReference>
<reference evidence="7 8" key="1">
    <citation type="submission" date="2019-07" db="EMBL/GenBank/DDBJ databases">
        <title>Insights of Desulfuromonas acetexigens electromicrobiology.</title>
        <authorList>
            <person name="Katuri K."/>
            <person name="Sapireddy V."/>
            <person name="Shaw D.R."/>
            <person name="Saikaly P."/>
        </authorList>
    </citation>
    <scope>NUCLEOTIDE SEQUENCE [LARGE SCALE GENOMIC DNA]</scope>
    <source>
        <strain evidence="7 8">2873</strain>
    </source>
</reference>
<dbReference type="InterPro" id="IPR027417">
    <property type="entry name" value="P-loop_NTPase"/>
</dbReference>
<keyword evidence="2" id="KW-0863">Zinc-finger</keyword>
<evidence type="ECO:0000259" key="4">
    <source>
        <dbReference type="PROSITE" id="PS50966"/>
    </source>
</evidence>
<sequence length="729" mass="81992">MTFRDLEAEQGYCSCPDYRTNKLGTCKHLMHAFARFKKGGGSPVAGQDYPFVEIFLDPHRENRIAWFYPHALPAAAAELIAEFFAPDRTLAADKTGDFLAFIEAARELKEILIRPEVLEAVEEFFEARLLAELREKRHPDYALIRADLFPYQKEGIEFALYRKGAIIADEMGLGKTLQAIATAVLKKDLFGFTRTLIVCPASLKDQWQKEIERFSAEKAVVVQGAPEERAALYRESDAYFLICNYEATLRDLPLLQKYAPDFIILDEAQRIKNYETQTAGVVKTIPRKHALVITGTPIENRLVDLYSIVDFLAPKLLSPLWEFSYQHCCFDPRQKNKITGYYNLQSLKERLQPILIRREKKAVIRQLPHITHHDVPVALHPRQIDHHASYANGVAQILRKKFMTPFDLQKLQLLLAKMRMVCDSTFLVEPEEEIHYSPKLDQLRHILLDQLDLKRSPRKIVIFSEWVRMNQLIGRMLRENNLGYVELSGKVPVPKRAALIREFEENSRCRVFLSTEAGGAGLNLQVADTVINFELPWNPAKKNQRIGRIDRLGQQSGHLTVINLIARDSIESRIAEGLLLKQDLFEGVLSPGSTLDNVDFADRGRPQFLEQLEAAVEQFSRPVPPESEAPASAEATVATSDPCAEPVETETPVMQPVAAAVAVEQKASSPYAVAGASPEKLAQVMNQGMAFLSGLMQMATGQALQAEEGAISVDPATGEVTMKFKLPGF</sequence>
<dbReference type="SMART" id="SM00487">
    <property type="entry name" value="DEXDc"/>
    <property type="match status" value="1"/>
</dbReference>
<dbReference type="RefSeq" id="WP_092054192.1">
    <property type="nucleotide sequence ID" value="NZ_FOJJ01000004.1"/>
</dbReference>
<dbReference type="GO" id="GO:0005524">
    <property type="term" value="F:ATP binding"/>
    <property type="evidence" value="ECO:0007669"/>
    <property type="project" value="InterPro"/>
</dbReference>
<dbReference type="PROSITE" id="PS51194">
    <property type="entry name" value="HELICASE_CTER"/>
    <property type="match status" value="1"/>
</dbReference>
<dbReference type="InterPro" id="IPR001650">
    <property type="entry name" value="Helicase_C-like"/>
</dbReference>
<comment type="caution">
    <text evidence="7">The sequence shown here is derived from an EMBL/GenBank/DDBJ whole genome shotgun (WGS) entry which is preliminary data.</text>
</comment>
<dbReference type="Proteomes" id="UP000317155">
    <property type="component" value="Unassembled WGS sequence"/>
</dbReference>
<dbReference type="GO" id="GO:0004386">
    <property type="term" value="F:helicase activity"/>
    <property type="evidence" value="ECO:0007669"/>
    <property type="project" value="UniProtKB-KW"/>
</dbReference>
<proteinExistence type="predicted"/>
<keyword evidence="7" id="KW-0347">Helicase</keyword>
<keyword evidence="7" id="KW-0547">Nucleotide-binding</keyword>
<dbReference type="AlphaFoldDB" id="A0A550J7I4"/>
<dbReference type="GO" id="GO:0016787">
    <property type="term" value="F:hydrolase activity"/>
    <property type="evidence" value="ECO:0007669"/>
    <property type="project" value="UniProtKB-KW"/>
</dbReference>
<dbReference type="InterPro" id="IPR007527">
    <property type="entry name" value="Znf_SWIM"/>
</dbReference>
<keyword evidence="1" id="KW-0378">Hydrolase</keyword>
<evidence type="ECO:0000256" key="3">
    <source>
        <dbReference type="SAM" id="MobiDB-lite"/>
    </source>
</evidence>
<dbReference type="Pfam" id="PF00271">
    <property type="entry name" value="Helicase_C"/>
    <property type="match status" value="1"/>
</dbReference>
<dbReference type="OrthoDB" id="18878at2"/>
<dbReference type="SUPFAM" id="SSF52540">
    <property type="entry name" value="P-loop containing nucleoside triphosphate hydrolases"/>
    <property type="match status" value="2"/>
</dbReference>
<protein>
    <submittedName>
        <fullName evidence="7">Helicase</fullName>
    </submittedName>
</protein>
<dbReference type="SMART" id="SM00490">
    <property type="entry name" value="HELICc"/>
    <property type="match status" value="1"/>
</dbReference>
<feature type="domain" description="Helicase C-terminal" evidence="6">
    <location>
        <begin position="439"/>
        <end position="596"/>
    </location>
</feature>